<evidence type="ECO:0000313" key="1">
    <source>
        <dbReference type="EMBL" id="CEK86286.1"/>
    </source>
</evidence>
<accession>A0A0B7B1U4</accession>
<proteinExistence type="predicted"/>
<protein>
    <submittedName>
        <fullName evidence="1">Uncharacterized protein</fullName>
    </submittedName>
</protein>
<sequence>MLYTKQIMQHIIKQHVAKMYRHHKITFVLKEKTPKAAQEDDGIIMLRYNNRT</sequence>
<dbReference type="EMBL" id="HACG01039421">
    <property type="protein sequence ID" value="CEK86286.1"/>
    <property type="molecule type" value="Transcribed_RNA"/>
</dbReference>
<gene>
    <name evidence="1" type="primary">ORF152988</name>
</gene>
<name>A0A0B7B1U4_9EUPU</name>
<organism evidence="1">
    <name type="scientific">Arion vulgaris</name>
    <dbReference type="NCBI Taxonomy" id="1028688"/>
    <lineage>
        <taxon>Eukaryota</taxon>
        <taxon>Metazoa</taxon>
        <taxon>Spiralia</taxon>
        <taxon>Lophotrochozoa</taxon>
        <taxon>Mollusca</taxon>
        <taxon>Gastropoda</taxon>
        <taxon>Heterobranchia</taxon>
        <taxon>Euthyneura</taxon>
        <taxon>Panpulmonata</taxon>
        <taxon>Eupulmonata</taxon>
        <taxon>Stylommatophora</taxon>
        <taxon>Helicina</taxon>
        <taxon>Arionoidea</taxon>
        <taxon>Arionidae</taxon>
        <taxon>Arion</taxon>
    </lineage>
</organism>
<dbReference type="AlphaFoldDB" id="A0A0B7B1U4"/>
<reference evidence="1" key="1">
    <citation type="submission" date="2014-12" db="EMBL/GenBank/DDBJ databases">
        <title>Insight into the proteome of Arion vulgaris.</title>
        <authorList>
            <person name="Aradska J."/>
            <person name="Bulat T."/>
            <person name="Smidak R."/>
            <person name="Sarate P."/>
            <person name="Gangsoo J."/>
            <person name="Sialana F."/>
            <person name="Bilban M."/>
            <person name="Lubec G."/>
        </authorList>
    </citation>
    <scope>NUCLEOTIDE SEQUENCE</scope>
    <source>
        <tissue evidence="1">Skin</tissue>
    </source>
</reference>